<evidence type="ECO:0000256" key="5">
    <source>
        <dbReference type="ARBA" id="ARBA00022531"/>
    </source>
</evidence>
<evidence type="ECO:0000256" key="6">
    <source>
        <dbReference type="ARBA" id="ARBA00022640"/>
    </source>
</evidence>
<evidence type="ECO:0000256" key="11">
    <source>
        <dbReference type="RuleBase" id="RU369105"/>
    </source>
</evidence>
<keyword evidence="4 11" id="KW-0150">Chloroplast</keyword>
<keyword evidence="7" id="KW-0812">Transmembrane</keyword>
<dbReference type="Proteomes" id="UP001151760">
    <property type="component" value="Unassembled WGS sequence"/>
</dbReference>
<evidence type="ECO:0000256" key="8">
    <source>
        <dbReference type="ARBA" id="ARBA00022836"/>
    </source>
</evidence>
<evidence type="ECO:0000313" key="13">
    <source>
        <dbReference type="Proteomes" id="UP001151760"/>
    </source>
</evidence>
<gene>
    <name evidence="12" type="ORF">Tco_0799863</name>
</gene>
<name>A0ABQ4ZRI8_9ASTR</name>
<dbReference type="Pfam" id="PF03244">
    <property type="entry name" value="PSI_PsaH"/>
    <property type="match status" value="1"/>
</dbReference>
<sequence>MFSSEAPSSSRLFLLSGVPLSADLIFLHFHGVDLMKYTLSLQVDLYRFDIFMVGMWEHNLSFKCHYEVVEETESRVEAESNVVKPPLSKFFEMFVAPYTKRGLLLKFLILQRKAKDQHISSFCNIVLWTTVKIPSEVLKQRLQAGIWGRNHLYMRQSSFMLQAWDIMVQI</sequence>
<keyword evidence="8 11" id="KW-0603">Photosystem I</keyword>
<evidence type="ECO:0000256" key="3">
    <source>
        <dbReference type="ARBA" id="ARBA00010155"/>
    </source>
</evidence>
<reference evidence="12" key="1">
    <citation type="journal article" date="2022" name="Int. J. Mol. Sci.">
        <title>Draft Genome of Tanacetum Coccineum: Genomic Comparison of Closely Related Tanacetum-Family Plants.</title>
        <authorList>
            <person name="Yamashiro T."/>
            <person name="Shiraishi A."/>
            <person name="Nakayama K."/>
            <person name="Satake H."/>
        </authorList>
    </citation>
    <scope>NUCLEOTIDE SEQUENCE</scope>
</reference>
<evidence type="ECO:0000256" key="9">
    <source>
        <dbReference type="ARBA" id="ARBA00023078"/>
    </source>
</evidence>
<evidence type="ECO:0000256" key="4">
    <source>
        <dbReference type="ARBA" id="ARBA00022528"/>
    </source>
</evidence>
<keyword evidence="6 11" id="KW-0934">Plastid</keyword>
<keyword evidence="5 11" id="KW-0602">Photosynthesis</keyword>
<evidence type="ECO:0000256" key="1">
    <source>
        <dbReference type="ARBA" id="ARBA00002502"/>
    </source>
</evidence>
<evidence type="ECO:0000256" key="10">
    <source>
        <dbReference type="ARBA" id="ARBA00023136"/>
    </source>
</evidence>
<comment type="subcellular location">
    <subcellularLocation>
        <location evidence="2 11">Plastid</location>
        <location evidence="2 11">Chloroplast thylakoid membrane</location>
        <topology evidence="2 11">Single-pass membrane protein</topology>
    </subcellularLocation>
</comment>
<keyword evidence="10" id="KW-0472">Membrane</keyword>
<keyword evidence="9 11" id="KW-0793">Thylakoid</keyword>
<accession>A0ABQ4ZRI8</accession>
<evidence type="ECO:0000256" key="7">
    <source>
        <dbReference type="ARBA" id="ARBA00022692"/>
    </source>
</evidence>
<keyword evidence="13" id="KW-1185">Reference proteome</keyword>
<proteinExistence type="inferred from homology"/>
<dbReference type="EMBL" id="BQNB010011614">
    <property type="protein sequence ID" value="GJS92895.1"/>
    <property type="molecule type" value="Genomic_DNA"/>
</dbReference>
<comment type="caution">
    <text evidence="12">The sequence shown here is derived from an EMBL/GenBank/DDBJ whole genome shotgun (WGS) entry which is preliminary data.</text>
</comment>
<comment type="function">
    <text evidence="1">Possible role could be the docking of the LHC I antenna complex to the core complex.</text>
</comment>
<comment type="similarity">
    <text evidence="3 11">Belongs to the psaH family.</text>
</comment>
<comment type="function">
    <text evidence="11">Docking of the LHC I antenna complex to the core complex.</text>
</comment>
<dbReference type="InterPro" id="IPR004928">
    <property type="entry name" value="PSI_PsaH"/>
</dbReference>
<evidence type="ECO:0000256" key="2">
    <source>
        <dbReference type="ARBA" id="ARBA00004581"/>
    </source>
</evidence>
<protein>
    <recommendedName>
        <fullName evidence="11">Photosystem I reaction center subunit VI</fullName>
        <shortName evidence="11">PSI-H</shortName>
    </recommendedName>
</protein>
<reference evidence="12" key="2">
    <citation type="submission" date="2022-01" db="EMBL/GenBank/DDBJ databases">
        <authorList>
            <person name="Yamashiro T."/>
            <person name="Shiraishi A."/>
            <person name="Satake H."/>
            <person name="Nakayama K."/>
        </authorList>
    </citation>
    <scope>NUCLEOTIDE SEQUENCE</scope>
</reference>
<evidence type="ECO:0000313" key="12">
    <source>
        <dbReference type="EMBL" id="GJS92895.1"/>
    </source>
</evidence>
<organism evidence="12 13">
    <name type="scientific">Tanacetum coccineum</name>
    <dbReference type="NCBI Taxonomy" id="301880"/>
    <lineage>
        <taxon>Eukaryota</taxon>
        <taxon>Viridiplantae</taxon>
        <taxon>Streptophyta</taxon>
        <taxon>Embryophyta</taxon>
        <taxon>Tracheophyta</taxon>
        <taxon>Spermatophyta</taxon>
        <taxon>Magnoliopsida</taxon>
        <taxon>eudicotyledons</taxon>
        <taxon>Gunneridae</taxon>
        <taxon>Pentapetalae</taxon>
        <taxon>asterids</taxon>
        <taxon>campanulids</taxon>
        <taxon>Asterales</taxon>
        <taxon>Asteraceae</taxon>
        <taxon>Asteroideae</taxon>
        <taxon>Anthemideae</taxon>
        <taxon>Anthemidinae</taxon>
        <taxon>Tanacetum</taxon>
    </lineage>
</organism>